<comment type="caution">
    <text evidence="1">The sequence shown here is derived from an EMBL/GenBank/DDBJ whole genome shotgun (WGS) entry which is preliminary data.</text>
</comment>
<gene>
    <name evidence="1" type="ORF">BDD30_4071</name>
</gene>
<dbReference type="InterPro" id="IPR038712">
    <property type="entry name" value="PixA-like_sf"/>
</dbReference>
<name>A0ABX9SGM4_9GAMM</name>
<dbReference type="InterPro" id="IPR021087">
    <property type="entry name" value="Uncharacterised_PixA/AidA"/>
</dbReference>
<proteinExistence type="predicted"/>
<organism evidence="1 2">
    <name type="scientific">Photorhabdus asymbiotica</name>
    <dbReference type="NCBI Taxonomy" id="291112"/>
    <lineage>
        <taxon>Bacteria</taxon>
        <taxon>Pseudomonadati</taxon>
        <taxon>Pseudomonadota</taxon>
        <taxon>Gammaproteobacteria</taxon>
        <taxon>Enterobacterales</taxon>
        <taxon>Morganellaceae</taxon>
        <taxon>Photorhabdus</taxon>
    </lineage>
</organism>
<evidence type="ECO:0000313" key="2">
    <source>
        <dbReference type="Proteomes" id="UP000280955"/>
    </source>
</evidence>
<protein>
    <submittedName>
        <fullName evidence="1">Inclusion body protein</fullName>
    </submittedName>
</protein>
<sequence length="173" mass="19711">MSEGIDIMVCVDANAIVQRYNLSKRSDLPTKLDKNNKYLYYITGNGNIYAPGNNATAWTAVKVDSGSVIRWRPSSLSQQFEYTVLLYEMKGDAISKGIIDSPSMYSGDITIPYLAFDNEETISTIYKQDNVRQYYHQSTAENKGKGSCNWSMMIYRRESLMGYISHEFSIEIM</sequence>
<evidence type="ECO:0000313" key="1">
    <source>
        <dbReference type="EMBL" id="RKS54496.1"/>
    </source>
</evidence>
<keyword evidence="2" id="KW-1185">Reference proteome</keyword>
<dbReference type="Proteomes" id="UP000280955">
    <property type="component" value="Unassembled WGS sequence"/>
</dbReference>
<reference evidence="1 2" key="1">
    <citation type="submission" date="2018-10" db="EMBL/GenBank/DDBJ databases">
        <title>Genomic Encyclopedia of Archaeal and Bacterial Type Strains, Phase II (KMG-II): from individual species to whole genera.</title>
        <authorList>
            <person name="Goeker M."/>
        </authorList>
    </citation>
    <scope>NUCLEOTIDE SEQUENCE [LARGE SCALE GENOMIC DNA]</scope>
    <source>
        <strain evidence="1 2">DSM 15149</strain>
    </source>
</reference>
<dbReference type="Pfam" id="PF12306">
    <property type="entry name" value="PixA"/>
    <property type="match status" value="1"/>
</dbReference>
<dbReference type="EMBL" id="RBLJ01000005">
    <property type="protein sequence ID" value="RKS54496.1"/>
    <property type="molecule type" value="Genomic_DNA"/>
</dbReference>
<dbReference type="Gene3D" id="2.60.40.3910">
    <property type="entry name" value="Inclusion body protein"/>
    <property type="match status" value="1"/>
</dbReference>
<accession>A0ABX9SGM4</accession>
<dbReference type="RefSeq" id="WP_012776442.1">
    <property type="nucleotide sequence ID" value="NC_012962.1"/>
</dbReference>